<sequence length="99" mass="11406">MNLNQHPTLDQLCKLVASVDDDRYSHILFVTKDGEVHLPPLRADTANEDILQFVLDSFMISKGYLGWQAAQDPEWMDELFSELNAHWVEKTIGFAWQSI</sequence>
<dbReference type="RefSeq" id="WP_152766537.1">
    <property type="nucleotide sequence ID" value="NZ_WHLY01000004.1"/>
</dbReference>
<evidence type="ECO:0000313" key="1">
    <source>
        <dbReference type="EMBL" id="MPR37221.1"/>
    </source>
</evidence>
<evidence type="ECO:0000313" key="2">
    <source>
        <dbReference type="Proteomes" id="UP000479293"/>
    </source>
</evidence>
<dbReference type="AlphaFoldDB" id="A0A7C9BK48"/>
<dbReference type="EMBL" id="WHLY01000004">
    <property type="protein sequence ID" value="MPR37221.1"/>
    <property type="molecule type" value="Genomic_DNA"/>
</dbReference>
<proteinExistence type="predicted"/>
<gene>
    <name evidence="1" type="ORF">GBK04_28765</name>
</gene>
<keyword evidence="2" id="KW-1185">Reference proteome</keyword>
<protein>
    <submittedName>
        <fullName evidence="1">Uncharacterized protein</fullName>
    </submittedName>
</protein>
<accession>A0A7C9BK48</accession>
<comment type="caution">
    <text evidence="1">The sequence shown here is derived from an EMBL/GenBank/DDBJ whole genome shotgun (WGS) entry which is preliminary data.</text>
</comment>
<organism evidence="1 2">
    <name type="scientific">Salmonirosea aquatica</name>
    <dbReference type="NCBI Taxonomy" id="2654236"/>
    <lineage>
        <taxon>Bacteria</taxon>
        <taxon>Pseudomonadati</taxon>
        <taxon>Bacteroidota</taxon>
        <taxon>Cytophagia</taxon>
        <taxon>Cytophagales</taxon>
        <taxon>Spirosomataceae</taxon>
        <taxon>Salmonirosea</taxon>
    </lineage>
</organism>
<dbReference type="Proteomes" id="UP000479293">
    <property type="component" value="Unassembled WGS sequence"/>
</dbReference>
<reference evidence="1 2" key="1">
    <citation type="submission" date="2019-10" db="EMBL/GenBank/DDBJ databases">
        <title>Draft Genome Sequence of Cytophagaceae sp. SJW1-29.</title>
        <authorList>
            <person name="Choi A."/>
        </authorList>
    </citation>
    <scope>NUCLEOTIDE SEQUENCE [LARGE SCALE GENOMIC DNA]</scope>
    <source>
        <strain evidence="1 2">SJW1-29</strain>
    </source>
</reference>
<name>A0A7C9BK48_9BACT</name>